<dbReference type="GO" id="GO:0004930">
    <property type="term" value="F:G protein-coupled receptor activity"/>
    <property type="evidence" value="ECO:0007669"/>
    <property type="project" value="InterPro"/>
</dbReference>
<dbReference type="Gene3D" id="3.40.50.410">
    <property type="entry name" value="von Willebrand factor, type A domain"/>
    <property type="match status" value="1"/>
</dbReference>
<dbReference type="SUPFAM" id="SSF53300">
    <property type="entry name" value="vWA-like"/>
    <property type="match status" value="1"/>
</dbReference>
<comment type="subcellular location">
    <subcellularLocation>
        <location evidence="1">Membrane</location>
        <topology evidence="1">Multi-pass membrane protein</topology>
    </subcellularLocation>
</comment>
<reference evidence="10" key="1">
    <citation type="journal article" date="2017" name="bioRxiv">
        <title>Comparative analysis of the genomes of Stylophora pistillata and Acropora digitifera provides evidence for extensive differences between species of corals.</title>
        <authorList>
            <person name="Voolstra C.R."/>
            <person name="Li Y."/>
            <person name="Liew Y.J."/>
            <person name="Baumgarten S."/>
            <person name="Zoccola D."/>
            <person name="Flot J.-F."/>
            <person name="Tambutte S."/>
            <person name="Allemand D."/>
            <person name="Aranda M."/>
        </authorList>
    </citation>
    <scope>NUCLEOTIDE SEQUENCE [LARGE SCALE GENOMIC DNA]</scope>
</reference>
<feature type="compositionally biased region" description="Basic and acidic residues" evidence="5">
    <location>
        <begin position="1348"/>
        <end position="1358"/>
    </location>
</feature>
<comment type="caution">
    <text evidence="9">The sequence shown here is derived from an EMBL/GenBank/DDBJ whole genome shotgun (WGS) entry which is preliminary data.</text>
</comment>
<dbReference type="Gene3D" id="1.10.530.10">
    <property type="match status" value="1"/>
</dbReference>
<name>A0A2B4SU54_STYPI</name>
<keyword evidence="4 6" id="KW-0472">Membrane</keyword>
<evidence type="ECO:0000259" key="7">
    <source>
        <dbReference type="PROSITE" id="PS50234"/>
    </source>
</evidence>
<feature type="region of interest" description="Disordered" evidence="5">
    <location>
        <begin position="964"/>
        <end position="983"/>
    </location>
</feature>
<accession>A0A2B4SU54</accession>
<evidence type="ECO:0000313" key="9">
    <source>
        <dbReference type="EMBL" id="PFX32082.1"/>
    </source>
</evidence>
<evidence type="ECO:0000313" key="10">
    <source>
        <dbReference type="Proteomes" id="UP000225706"/>
    </source>
</evidence>
<feature type="compositionally biased region" description="Basic and acidic residues" evidence="5">
    <location>
        <begin position="1228"/>
        <end position="1262"/>
    </location>
</feature>
<feature type="region of interest" description="Disordered" evidence="5">
    <location>
        <begin position="683"/>
        <end position="730"/>
    </location>
</feature>
<dbReference type="Proteomes" id="UP000225706">
    <property type="component" value="Unassembled WGS sequence"/>
</dbReference>
<dbReference type="PROSITE" id="PS50234">
    <property type="entry name" value="VWFA"/>
    <property type="match status" value="1"/>
</dbReference>
<feature type="transmembrane region" description="Helical" evidence="6">
    <location>
        <begin position="1177"/>
        <end position="1197"/>
    </location>
</feature>
<dbReference type="InterPro" id="IPR017981">
    <property type="entry name" value="GPCR_2-like_7TM"/>
</dbReference>
<evidence type="ECO:0000259" key="8">
    <source>
        <dbReference type="PROSITE" id="PS50261"/>
    </source>
</evidence>
<dbReference type="PANTHER" id="PTHR24020:SF20">
    <property type="entry name" value="PH DOMAIN-CONTAINING PROTEIN"/>
    <property type="match status" value="1"/>
</dbReference>
<feature type="transmembrane region" description="Helical" evidence="6">
    <location>
        <begin position="1052"/>
        <end position="1070"/>
    </location>
</feature>
<keyword evidence="9" id="KW-0176">Collagen</keyword>
<dbReference type="PRINTS" id="PR00453">
    <property type="entry name" value="VWFADOMAIN"/>
</dbReference>
<evidence type="ECO:0000256" key="4">
    <source>
        <dbReference type="ARBA" id="ARBA00023136"/>
    </source>
</evidence>
<keyword evidence="2 6" id="KW-0812">Transmembrane</keyword>
<feature type="region of interest" description="Disordered" evidence="5">
    <location>
        <begin position="1228"/>
        <end position="1394"/>
    </location>
</feature>
<dbReference type="InterPro" id="IPR050525">
    <property type="entry name" value="ECM_Assembly_Org"/>
</dbReference>
<organism evidence="9 10">
    <name type="scientific">Stylophora pistillata</name>
    <name type="common">Smooth cauliflower coral</name>
    <dbReference type="NCBI Taxonomy" id="50429"/>
    <lineage>
        <taxon>Eukaryota</taxon>
        <taxon>Metazoa</taxon>
        <taxon>Cnidaria</taxon>
        <taxon>Anthozoa</taxon>
        <taxon>Hexacorallia</taxon>
        <taxon>Scleractinia</taxon>
        <taxon>Astrocoeniina</taxon>
        <taxon>Pocilloporidae</taxon>
        <taxon>Stylophora</taxon>
    </lineage>
</organism>
<evidence type="ECO:0000256" key="6">
    <source>
        <dbReference type="SAM" id="Phobius"/>
    </source>
</evidence>
<feature type="transmembrane region" description="Helical" evidence="6">
    <location>
        <begin position="1077"/>
        <end position="1099"/>
    </location>
</feature>
<sequence>MEAQDCPGATIRNSTLSDQRLVCCIFDTALAPSVPENINVSLETYLNMVGDTARTRALFPFYMEALDIAGITSKHEIAAFTAQILHQTSGMLYSEENSDGKKYRGKESLGNTQASDARKYISRGFLPLIGKYMYQLLKTSLDIEITQQPEMVALPSVGFKVAAWIWLNGYGSADNSSSPTGNLRKFWNGTEYSFAELSMKIQQNNNRMENLFSFWRHVLKVLGIPCPPEGSGPRCSLDNRNGRCKLVKSCKGEYSASGCLTPSPITCCLDCQNPIDLVFVLDSSTSVQPTNFQIGLQFIIKVCQYFDISYPLGTRVAVITYNQLPNITFHLNTFIRKQDVLNAIAAIQYQSGGTRTDLALSEAYTNLFENPENGVRPKELGVPRVLVLLTDGKTSSGTDSIIRPSNLLREEGVNIFVIGIGQNINKNELDIIASDPDSDHVVLPESFDEINTLVENIQEASCYEPALLEEGREIGSSVNENAVRYFKYDLFNKTRIKTVFLQTTLGQADIAVSTSNRNPRNNRINLGSCEPHEQNKLSAGSSFWELEELQNDTFCNATSDGGCTKPRFVSKDEFIEEGMVIYVKMCSSRWFYVSLEGINTNNEFNLTLFEDLIRTNKRLNNTVDTPRSDTTFPIPKRVYAGAVAATIGTAATVAAVVTLSCAKEFEVKSSAKIKKKKRKECESTTDSNCNSTINKGFQEDEEIQPSNKNRGSSLTPLKEKDGLQSNSCRKSLKKETAIEVTKPENLKRSNYQIKEQGKSCVVEMRDEQLIQQDSSCVNEDPRMRKVSLVSSMIYDLQREDTFTGKTVTSTFQRKGDSQRWNESRLERQVISTNVSVSVFQSKCQERKVQNDQDKVRKMGLDTMKRNCDLLLTGIGGTGQAKAKGKELVTEKRLKDQSKYSDNALKVDTNGPIADEGSIQHSKKSKLIQETDSETRTTCCFQWQPSISHNKVKKTSTKAKAKDLSELEKNQRQETAEDETEVHVRNGEKEKVSLLVRLKSKLTKRKILAVMCPCFTYLILKGETKEKVAVDGKRQDYIHRQEMRNGRFERDMQMSQTFCVLISQLLFMLGADAKDYKIACAVVAITMNYLSLVTLCWLIVQALYLFNFTRARESGEKQYMKIKLYFAGAWEEMYVGSHDDVGVKGPSNWNCGIGSSVSCACWSESCWISFADISSWSVATPMITLGMGVAFFLFYVLLNAEVRQLILSAWEWKNSSVVTPFDDHEAIEIEEEKEKDKKKGKNEPVGKENNAKDEKQTKQENKPNEIGLTTIQKVPEAKKAASSLATNTKTNNKGNASGAKSDVQGKIRKYEDLTCTTSENGSPRKLRPIEPNKKTTSTIKAAEQKRKKFVEDPLPKQKIADAPTSPNNKKPRLPALGSHPLRTPAPAGNKKWGKV</sequence>
<feature type="compositionally biased region" description="Polar residues" evidence="5">
    <location>
        <begin position="704"/>
        <end position="715"/>
    </location>
</feature>
<evidence type="ECO:0000256" key="3">
    <source>
        <dbReference type="ARBA" id="ARBA00022989"/>
    </source>
</evidence>
<dbReference type="GO" id="GO:0005581">
    <property type="term" value="C:collagen trimer"/>
    <property type="evidence" value="ECO:0007669"/>
    <property type="project" value="UniProtKB-KW"/>
</dbReference>
<feature type="domain" description="G-protein coupled receptors family 2 profile 2" evidence="8">
    <location>
        <begin position="1057"/>
        <end position="1196"/>
    </location>
</feature>
<dbReference type="CDD" id="cd01472">
    <property type="entry name" value="vWA_collagen"/>
    <property type="match status" value="1"/>
</dbReference>
<feature type="region of interest" description="Disordered" evidence="5">
    <location>
        <begin position="904"/>
        <end position="925"/>
    </location>
</feature>
<keyword evidence="10" id="KW-1185">Reference proteome</keyword>
<dbReference type="PANTHER" id="PTHR24020">
    <property type="entry name" value="COLLAGEN ALPHA"/>
    <property type="match status" value="1"/>
</dbReference>
<dbReference type="InterPro" id="IPR002035">
    <property type="entry name" value="VWF_A"/>
</dbReference>
<feature type="domain" description="VWFA" evidence="7">
    <location>
        <begin position="276"/>
        <end position="457"/>
    </location>
</feature>
<dbReference type="OrthoDB" id="5990549at2759"/>
<protein>
    <submittedName>
        <fullName evidence="9">Collagen alpha-1(XIV) chain</fullName>
    </submittedName>
</protein>
<feature type="compositionally biased region" description="Basic and acidic residues" evidence="5">
    <location>
        <begin position="1302"/>
        <end position="1311"/>
    </location>
</feature>
<proteinExistence type="predicted"/>
<dbReference type="Pfam" id="PF00092">
    <property type="entry name" value="VWA"/>
    <property type="match status" value="1"/>
</dbReference>
<dbReference type="SUPFAM" id="SSF53955">
    <property type="entry name" value="Lysozyme-like"/>
    <property type="match status" value="1"/>
</dbReference>
<feature type="compositionally biased region" description="Polar residues" evidence="5">
    <location>
        <begin position="684"/>
        <end position="695"/>
    </location>
</feature>
<dbReference type="PROSITE" id="PS50261">
    <property type="entry name" value="G_PROTEIN_RECEP_F2_4"/>
    <property type="match status" value="1"/>
</dbReference>
<dbReference type="InterPro" id="IPR036465">
    <property type="entry name" value="vWFA_dom_sf"/>
</dbReference>
<keyword evidence="3 6" id="KW-1133">Transmembrane helix</keyword>
<dbReference type="SMART" id="SM00327">
    <property type="entry name" value="VWA"/>
    <property type="match status" value="1"/>
</dbReference>
<dbReference type="GO" id="GO:0007166">
    <property type="term" value="P:cell surface receptor signaling pathway"/>
    <property type="evidence" value="ECO:0007669"/>
    <property type="project" value="InterPro"/>
</dbReference>
<dbReference type="Pfam" id="PF00002">
    <property type="entry name" value="7tm_2"/>
    <property type="match status" value="1"/>
</dbReference>
<dbReference type="InterPro" id="IPR000832">
    <property type="entry name" value="GPCR_2_secretin-like"/>
</dbReference>
<dbReference type="InterPro" id="IPR023346">
    <property type="entry name" value="Lysozyme-like_dom_sf"/>
</dbReference>
<evidence type="ECO:0000256" key="5">
    <source>
        <dbReference type="SAM" id="MobiDB-lite"/>
    </source>
</evidence>
<evidence type="ECO:0000256" key="2">
    <source>
        <dbReference type="ARBA" id="ARBA00022692"/>
    </source>
</evidence>
<evidence type="ECO:0000256" key="1">
    <source>
        <dbReference type="ARBA" id="ARBA00004141"/>
    </source>
</evidence>
<gene>
    <name evidence="9" type="primary">COL14A1</name>
    <name evidence="9" type="ORF">AWC38_SpisGene3075</name>
</gene>
<dbReference type="GO" id="GO:0016020">
    <property type="term" value="C:membrane"/>
    <property type="evidence" value="ECO:0007669"/>
    <property type="project" value="UniProtKB-SubCell"/>
</dbReference>
<dbReference type="Gene3D" id="1.20.1070.10">
    <property type="entry name" value="Rhodopsin 7-helix transmembrane proteins"/>
    <property type="match status" value="1"/>
</dbReference>
<dbReference type="EMBL" id="LSMT01000027">
    <property type="protein sequence ID" value="PFX32082.1"/>
    <property type="molecule type" value="Genomic_DNA"/>
</dbReference>